<evidence type="ECO:0000256" key="1">
    <source>
        <dbReference type="SAM" id="MobiDB-lite"/>
    </source>
</evidence>
<dbReference type="Proteomes" id="UP000092124">
    <property type="component" value="Unassembled WGS sequence"/>
</dbReference>
<evidence type="ECO:0000313" key="3">
    <source>
        <dbReference type="Proteomes" id="UP000092124"/>
    </source>
</evidence>
<feature type="region of interest" description="Disordered" evidence="1">
    <location>
        <begin position="23"/>
        <end position="60"/>
    </location>
</feature>
<organism evidence="2 3">
    <name type="scientific">Neotoma lepida</name>
    <name type="common">Desert woodrat</name>
    <dbReference type="NCBI Taxonomy" id="56216"/>
    <lineage>
        <taxon>Eukaryota</taxon>
        <taxon>Metazoa</taxon>
        <taxon>Chordata</taxon>
        <taxon>Craniata</taxon>
        <taxon>Vertebrata</taxon>
        <taxon>Euteleostomi</taxon>
        <taxon>Mammalia</taxon>
        <taxon>Eutheria</taxon>
        <taxon>Euarchontoglires</taxon>
        <taxon>Glires</taxon>
        <taxon>Rodentia</taxon>
        <taxon>Myomorpha</taxon>
        <taxon>Muroidea</taxon>
        <taxon>Cricetidae</taxon>
        <taxon>Neotominae</taxon>
        <taxon>Neotoma</taxon>
    </lineage>
</organism>
<sequence>RRAEPREEEAWLALPGAGRLAAVGGLVQPPGQGKEQAEQPEASRRPRKPTRRGVDPGCGTPLMMIYKEKIL</sequence>
<protein>
    <submittedName>
        <fullName evidence="2">Uncharacterized protein</fullName>
    </submittedName>
</protein>
<proteinExistence type="predicted"/>
<comment type="caution">
    <text evidence="2">The sequence shown here is derived from an EMBL/GenBank/DDBJ whole genome shotgun (WGS) entry which is preliminary data.</text>
</comment>
<feature type="non-terminal residue" evidence="2">
    <location>
        <position position="1"/>
    </location>
</feature>
<gene>
    <name evidence="2" type="ORF">A6R68_04416</name>
</gene>
<dbReference type="EMBL" id="LZPO01087157">
    <property type="protein sequence ID" value="OBS67059.1"/>
    <property type="molecule type" value="Genomic_DNA"/>
</dbReference>
<name>A0A1A6GMH1_NEOLE</name>
<dbReference type="AlphaFoldDB" id="A0A1A6GMH1"/>
<reference evidence="2 3" key="1">
    <citation type="submission" date="2016-06" db="EMBL/GenBank/DDBJ databases">
        <title>The Draft Genome Sequence and Annotation of the Desert Woodrat Neotoma lepida.</title>
        <authorList>
            <person name="Campbell M."/>
            <person name="Oakeson K.F."/>
            <person name="Yandell M."/>
            <person name="Halpert J.R."/>
            <person name="Dearing D."/>
        </authorList>
    </citation>
    <scope>NUCLEOTIDE SEQUENCE [LARGE SCALE GENOMIC DNA]</scope>
    <source>
        <strain evidence="2">417</strain>
        <tissue evidence="2">Liver</tissue>
    </source>
</reference>
<feature type="compositionally biased region" description="Basic and acidic residues" evidence="1">
    <location>
        <begin position="35"/>
        <end position="44"/>
    </location>
</feature>
<evidence type="ECO:0000313" key="2">
    <source>
        <dbReference type="EMBL" id="OBS67059.1"/>
    </source>
</evidence>
<accession>A0A1A6GMH1</accession>
<keyword evidence="3" id="KW-1185">Reference proteome</keyword>